<feature type="domain" description="LysM" evidence="5">
    <location>
        <begin position="241"/>
        <end position="287"/>
    </location>
</feature>
<dbReference type="Proteomes" id="UP001216150">
    <property type="component" value="Unassembled WGS sequence"/>
</dbReference>
<comment type="caution">
    <text evidence="6">The sequence shown here is derived from an EMBL/GenBank/DDBJ whole genome shotgun (WGS) entry which is preliminary data.</text>
</comment>
<keyword evidence="7" id="KW-1185">Reference proteome</keyword>
<evidence type="ECO:0000256" key="2">
    <source>
        <dbReference type="ARBA" id="ARBA00023026"/>
    </source>
</evidence>
<dbReference type="EMBL" id="JAQJAC010000001">
    <property type="protein sequence ID" value="KAJ5600691.1"/>
    <property type="molecule type" value="Genomic_DNA"/>
</dbReference>
<sequence>MLKTPAIVINFFICAASASVAHKRWTNGDAATGSTDPNVTNDCTYWANGIESGDTCETLEAYFDISQEQLIRWNPGLLPDYCNLISGWSYCVSGPTVNTNTIIVTTTTAKTPAGTLTYDGTAAPTQSGMPTSCSKYYLVQKGDTCYVIQDKYMSFTLGQFYAWNPSIQPGCKNLEDGYYVCVGNGTSTSSPVTVTATTTMTPVSSSSAFPTQSGVASNCEKKILFPIYFLHLSNSITSGNKWFYTTDGTTCDGILDKFGLTIAQFYSWNPAVGPTCTGLWLEVYVCVGVSGQSSTSPTITSTTKTTSNSVTSTSTNSVPSPHQTGIALDCVAYYKAKSGDSCWSIVNEKYTYLTKDTFIKWNPALGSSCALLADEYYCVAVTDAQPMPGTISTCSTWHLAISGDGCWAIGQQYGITAAQFNQWNPKVGSDCANLWLGYYVCVGV</sequence>
<feature type="chain" id="PRO_5042294094" description="LysM domain-containing protein" evidence="4">
    <location>
        <begin position="19"/>
        <end position="444"/>
    </location>
</feature>
<organism evidence="6 7">
    <name type="scientific">Penicillium hetheringtonii</name>
    <dbReference type="NCBI Taxonomy" id="911720"/>
    <lineage>
        <taxon>Eukaryota</taxon>
        <taxon>Fungi</taxon>
        <taxon>Dikarya</taxon>
        <taxon>Ascomycota</taxon>
        <taxon>Pezizomycotina</taxon>
        <taxon>Eurotiomycetes</taxon>
        <taxon>Eurotiomycetidae</taxon>
        <taxon>Eurotiales</taxon>
        <taxon>Aspergillaceae</taxon>
        <taxon>Penicillium</taxon>
    </lineage>
</organism>
<keyword evidence="1" id="KW-0147">Chitin-binding</keyword>
<name>A0AAD6H2Z7_9EURO</name>
<dbReference type="CDD" id="cd00118">
    <property type="entry name" value="LysM"/>
    <property type="match status" value="4"/>
</dbReference>
<feature type="domain" description="LysM" evidence="5">
    <location>
        <begin position="396"/>
        <end position="442"/>
    </location>
</feature>
<dbReference type="GO" id="GO:0008061">
    <property type="term" value="F:chitin binding"/>
    <property type="evidence" value="ECO:0007669"/>
    <property type="project" value="UniProtKB-KW"/>
</dbReference>
<evidence type="ECO:0000259" key="5">
    <source>
        <dbReference type="PROSITE" id="PS51782"/>
    </source>
</evidence>
<dbReference type="SUPFAM" id="SSF54106">
    <property type="entry name" value="LysM domain"/>
    <property type="match status" value="2"/>
</dbReference>
<feature type="region of interest" description="Disordered" evidence="3">
    <location>
        <begin position="293"/>
        <end position="317"/>
    </location>
</feature>
<dbReference type="Gene3D" id="3.10.350.10">
    <property type="entry name" value="LysM domain"/>
    <property type="match status" value="5"/>
</dbReference>
<evidence type="ECO:0000313" key="6">
    <source>
        <dbReference type="EMBL" id="KAJ5600691.1"/>
    </source>
</evidence>
<dbReference type="AlphaFoldDB" id="A0AAD6H2Z7"/>
<reference evidence="6 7" key="1">
    <citation type="journal article" date="2023" name="IMA Fungus">
        <title>Comparative genomic study of the Penicillium genus elucidates a diverse pangenome and 15 lateral gene transfer events.</title>
        <authorList>
            <person name="Petersen C."/>
            <person name="Sorensen T."/>
            <person name="Nielsen M.R."/>
            <person name="Sondergaard T.E."/>
            <person name="Sorensen J.L."/>
            <person name="Fitzpatrick D.A."/>
            <person name="Frisvad J.C."/>
            <person name="Nielsen K.L."/>
        </authorList>
    </citation>
    <scope>NUCLEOTIDE SEQUENCE [LARGE SCALE GENOMIC DNA]</scope>
    <source>
        <strain evidence="6 7">IBT 29057</strain>
    </source>
</reference>
<dbReference type="InterPro" id="IPR052210">
    <property type="entry name" value="LysM1-like"/>
</dbReference>
<evidence type="ECO:0000256" key="1">
    <source>
        <dbReference type="ARBA" id="ARBA00022669"/>
    </source>
</evidence>
<dbReference type="PANTHER" id="PTHR34997">
    <property type="entry name" value="AM15"/>
    <property type="match status" value="1"/>
</dbReference>
<dbReference type="PANTHER" id="PTHR34997:SF1">
    <property type="entry name" value="PEPTIDOGLYCAN-BINDING LYSIN DOMAIN"/>
    <property type="match status" value="1"/>
</dbReference>
<keyword evidence="4" id="KW-0732">Signal</keyword>
<proteinExistence type="predicted"/>
<feature type="domain" description="LysM" evidence="5">
    <location>
        <begin position="332"/>
        <end position="379"/>
    </location>
</feature>
<feature type="signal peptide" evidence="4">
    <location>
        <begin position="1"/>
        <end position="18"/>
    </location>
</feature>
<dbReference type="PROSITE" id="PS51782">
    <property type="entry name" value="LYSM"/>
    <property type="match status" value="4"/>
</dbReference>
<accession>A0AAD6H2Z7</accession>
<feature type="domain" description="LysM" evidence="5">
    <location>
        <begin position="135"/>
        <end position="182"/>
    </location>
</feature>
<keyword evidence="2" id="KW-0843">Virulence</keyword>
<dbReference type="InterPro" id="IPR036779">
    <property type="entry name" value="LysM_dom_sf"/>
</dbReference>
<protein>
    <recommendedName>
        <fullName evidence="5">LysM domain-containing protein</fullName>
    </recommendedName>
</protein>
<dbReference type="Pfam" id="PF01476">
    <property type="entry name" value="LysM"/>
    <property type="match status" value="3"/>
</dbReference>
<evidence type="ECO:0000313" key="7">
    <source>
        <dbReference type="Proteomes" id="UP001216150"/>
    </source>
</evidence>
<dbReference type="InterPro" id="IPR018392">
    <property type="entry name" value="LysM"/>
</dbReference>
<evidence type="ECO:0000256" key="3">
    <source>
        <dbReference type="SAM" id="MobiDB-lite"/>
    </source>
</evidence>
<evidence type="ECO:0000256" key="4">
    <source>
        <dbReference type="SAM" id="SignalP"/>
    </source>
</evidence>
<dbReference type="SMART" id="SM00257">
    <property type="entry name" value="LysM"/>
    <property type="match status" value="4"/>
</dbReference>
<gene>
    <name evidence="6" type="ORF">N7450_001758</name>
</gene>